<evidence type="ECO:0000256" key="3">
    <source>
        <dbReference type="ARBA" id="ARBA00022737"/>
    </source>
</evidence>
<dbReference type="Pfam" id="PF00931">
    <property type="entry name" value="NB-ARC"/>
    <property type="match status" value="1"/>
</dbReference>
<dbReference type="InterPro" id="IPR032675">
    <property type="entry name" value="LRR_dom_sf"/>
</dbReference>
<dbReference type="PANTHER" id="PTHR11017">
    <property type="entry name" value="LEUCINE-RICH REPEAT-CONTAINING PROTEIN"/>
    <property type="match status" value="1"/>
</dbReference>
<dbReference type="InterPro" id="IPR000157">
    <property type="entry name" value="TIR_dom"/>
</dbReference>
<keyword evidence="2" id="KW-0433">Leucine-rich repeat</keyword>
<accession>A0A5J5AZ24</accession>
<dbReference type="OrthoDB" id="1936883at2759"/>
<keyword evidence="4" id="KW-0378">Hydrolase</keyword>
<dbReference type="Pfam" id="PF23282">
    <property type="entry name" value="WHD_ROQ1"/>
    <property type="match status" value="1"/>
</dbReference>
<evidence type="ECO:0000256" key="7">
    <source>
        <dbReference type="ARBA" id="ARBA00047304"/>
    </source>
</evidence>
<dbReference type="InterPro" id="IPR044974">
    <property type="entry name" value="Disease_R_plants"/>
</dbReference>
<name>A0A5J5AZ24_9ASTE</name>
<dbReference type="Pfam" id="PF01582">
    <property type="entry name" value="TIR"/>
    <property type="match status" value="1"/>
</dbReference>
<dbReference type="InterPro" id="IPR011713">
    <property type="entry name" value="Leu-rich_rpt_3"/>
</dbReference>
<comment type="catalytic activity">
    <reaction evidence="7">
        <text>NAD(+) + H2O = ADP-D-ribose + nicotinamide + H(+)</text>
        <dbReference type="Rhea" id="RHEA:16301"/>
        <dbReference type="ChEBI" id="CHEBI:15377"/>
        <dbReference type="ChEBI" id="CHEBI:15378"/>
        <dbReference type="ChEBI" id="CHEBI:17154"/>
        <dbReference type="ChEBI" id="CHEBI:57540"/>
        <dbReference type="ChEBI" id="CHEBI:57967"/>
        <dbReference type="EC" id="3.2.2.6"/>
    </reaction>
    <physiologicalReaction direction="left-to-right" evidence="7">
        <dbReference type="Rhea" id="RHEA:16302"/>
    </physiologicalReaction>
</comment>
<dbReference type="PROSITE" id="PS50104">
    <property type="entry name" value="TIR"/>
    <property type="match status" value="1"/>
</dbReference>
<dbReference type="SUPFAM" id="SSF52200">
    <property type="entry name" value="Toll/Interleukin receptor TIR domain"/>
    <property type="match status" value="1"/>
</dbReference>
<dbReference type="InterPro" id="IPR035897">
    <property type="entry name" value="Toll_tir_struct_dom_sf"/>
</dbReference>
<evidence type="ECO:0000256" key="4">
    <source>
        <dbReference type="ARBA" id="ARBA00022801"/>
    </source>
</evidence>
<evidence type="ECO:0000256" key="1">
    <source>
        <dbReference type="ARBA" id="ARBA00011982"/>
    </source>
</evidence>
<dbReference type="GO" id="GO:0043531">
    <property type="term" value="F:ADP binding"/>
    <property type="evidence" value="ECO:0007669"/>
    <property type="project" value="InterPro"/>
</dbReference>
<proteinExistence type="predicted"/>
<dbReference type="InterPro" id="IPR002182">
    <property type="entry name" value="NB-ARC"/>
</dbReference>
<keyword evidence="3" id="KW-0677">Repeat</keyword>
<dbReference type="Gene3D" id="3.40.50.300">
    <property type="entry name" value="P-loop containing nucleotide triphosphate hydrolases"/>
    <property type="match status" value="1"/>
</dbReference>
<dbReference type="SUPFAM" id="SSF52058">
    <property type="entry name" value="L domain-like"/>
    <property type="match status" value="2"/>
</dbReference>
<feature type="domain" description="TIR" evidence="8">
    <location>
        <begin position="17"/>
        <end position="185"/>
    </location>
</feature>
<dbReference type="GO" id="GO:0007165">
    <property type="term" value="P:signal transduction"/>
    <property type="evidence" value="ECO:0007669"/>
    <property type="project" value="InterPro"/>
</dbReference>
<dbReference type="InterPro" id="IPR045344">
    <property type="entry name" value="C-JID"/>
</dbReference>
<dbReference type="SMART" id="SM00382">
    <property type="entry name" value="AAA"/>
    <property type="match status" value="1"/>
</dbReference>
<dbReference type="EMBL" id="CM018040">
    <property type="protein sequence ID" value="KAA8535694.1"/>
    <property type="molecule type" value="Genomic_DNA"/>
</dbReference>
<sequence length="1099" mass="124147">MASRWDDGACSSSAPRWRYDVFLSFRGEDTRTTFLDHLYSALRQKGIHTFKDDEELRKGKEISPALLEAIEDSKSAIIIFSKEYASSSWCLNELAKIIDCLEEKKIQKIVPVFYHVQPSEVRHQSGSFAAAFANHERVFGENGEKVQKWRAALVKAANINGHPITPNDYESGCIQEIVGDILSDLVPTFSIVNEDLVGIESRVEKLNSLLSIRSNDIRIIGIWGLGGIGKTTIAQAVFNQSSYQFEGRSFLQNVREVSRNHGVQHLQEKLISDVLGQNEKVQNVREGINMIKNRLHNKRVLVVLDDVDHLGQINSLAGKHDWFGLGSRIIITTRDKHLLHVDAIYEVSLLNNDEAIRLFSMNAFKLDHPTKEYEKLSYDVVHYAGGLPLALKVLGSFLFGRDTRIWRSAVDSLKDVPEEEILEKLKISYDGLRDIEKEIFLDIACFFHLIEDSVIRILDSFDFHAKIGIRVLIEKCLIIDSYGRPIMHDLIRDMGRHIVCGGYRNEPEKWSRLWRLEDVRNVLKENMGPTEVEAIILDLEVPEKVNFSTEAFIKMNKLRLLKFRNVIISQGIEFLPNKLRWLDWNGYPSKSLPTSFQAENLVGLIMCYSNIVKLWRGTLQLKKLKLIDLSHSHKLIRTPDFTGIPNLETLILEDCTSLVELHPSVGFLTKLSFVNLRNCKSVKSLPRSIQLPSLEILILSSCSKLGKFPEICGNMEHLSELYLDGTAIKGLPSSIEHLTNLSLIDLRNCENLRTLSSGICMLKHIRTLPVSGCSRLDKLPENLGEMEGLGELFADGTAMKELPSSIEQLTSLVLINLRNCKSLTSLPETIYQLKCLKTLILSGCSKLDKLPENFGDMECLEELHVDGTAIMRPPSSIGRLKNLKVLSFCKFEGETHQSKSSLFLSWILPIKYHDFIRLVLPSLSGLSLSTKLKLSGCNMFEAALPNDLGNLSSLEVLNLSGRNFVNLPESINQLSRLEILKLVGCKNLEALPKLPSNIAKLYADECQSLKTLTDLSMNNKLFMVSLINCLKLLQNKQSENLSNILLQCGLQRLIFLNEGYSLFFPGTEIPQWFSHQNIGCTVSMQLPPHWFPQNLMGVA</sequence>
<evidence type="ECO:0000256" key="6">
    <source>
        <dbReference type="ARBA" id="ARBA00023027"/>
    </source>
</evidence>
<dbReference type="Pfam" id="PF20160">
    <property type="entry name" value="C-JID"/>
    <property type="match status" value="1"/>
</dbReference>
<organism evidence="9 10">
    <name type="scientific">Nyssa sinensis</name>
    <dbReference type="NCBI Taxonomy" id="561372"/>
    <lineage>
        <taxon>Eukaryota</taxon>
        <taxon>Viridiplantae</taxon>
        <taxon>Streptophyta</taxon>
        <taxon>Embryophyta</taxon>
        <taxon>Tracheophyta</taxon>
        <taxon>Spermatophyta</taxon>
        <taxon>Magnoliopsida</taxon>
        <taxon>eudicotyledons</taxon>
        <taxon>Gunneridae</taxon>
        <taxon>Pentapetalae</taxon>
        <taxon>asterids</taxon>
        <taxon>Cornales</taxon>
        <taxon>Nyssaceae</taxon>
        <taxon>Nyssa</taxon>
    </lineage>
</organism>
<dbReference type="InterPro" id="IPR058546">
    <property type="entry name" value="RPS4B/Roq1-like_LRR"/>
</dbReference>
<dbReference type="InterPro" id="IPR027417">
    <property type="entry name" value="P-loop_NTPase"/>
</dbReference>
<evidence type="ECO:0000313" key="9">
    <source>
        <dbReference type="EMBL" id="KAA8535694.1"/>
    </source>
</evidence>
<dbReference type="PRINTS" id="PR00364">
    <property type="entry name" value="DISEASERSIST"/>
</dbReference>
<dbReference type="GO" id="GO:0006952">
    <property type="term" value="P:defense response"/>
    <property type="evidence" value="ECO:0007669"/>
    <property type="project" value="InterPro"/>
</dbReference>
<dbReference type="InterPro" id="IPR003593">
    <property type="entry name" value="AAA+_ATPase"/>
</dbReference>
<keyword evidence="10" id="KW-1185">Reference proteome</keyword>
<dbReference type="GO" id="GO:0061809">
    <property type="term" value="F:NAD+ nucleosidase activity, cyclic ADP-ribose generating"/>
    <property type="evidence" value="ECO:0007669"/>
    <property type="project" value="UniProtKB-EC"/>
</dbReference>
<dbReference type="Pfam" id="PF07725">
    <property type="entry name" value="LRR_3"/>
    <property type="match status" value="1"/>
</dbReference>
<protein>
    <recommendedName>
        <fullName evidence="1">ADP-ribosyl cyclase/cyclic ADP-ribose hydrolase</fullName>
        <ecNumber evidence="1">3.2.2.6</ecNumber>
    </recommendedName>
</protein>
<evidence type="ECO:0000259" key="8">
    <source>
        <dbReference type="PROSITE" id="PS50104"/>
    </source>
</evidence>
<dbReference type="PANTHER" id="PTHR11017:SF573">
    <property type="entry name" value="ADP-RIBOSYL CYCLASE_CYCLIC ADP-RIBOSE HYDROLASE"/>
    <property type="match status" value="1"/>
</dbReference>
<dbReference type="Pfam" id="PF23286">
    <property type="entry name" value="LRR_13"/>
    <property type="match status" value="1"/>
</dbReference>
<dbReference type="Proteomes" id="UP000325577">
    <property type="component" value="Linkage Group LG17"/>
</dbReference>
<dbReference type="Gene3D" id="1.10.8.430">
    <property type="entry name" value="Helical domain of apoptotic protease-activating factors"/>
    <property type="match status" value="1"/>
</dbReference>
<dbReference type="InterPro" id="IPR042197">
    <property type="entry name" value="Apaf_helical"/>
</dbReference>
<dbReference type="InterPro" id="IPR058192">
    <property type="entry name" value="WHD_ROQ1-like"/>
</dbReference>
<dbReference type="SMART" id="SM00255">
    <property type="entry name" value="TIR"/>
    <property type="match status" value="1"/>
</dbReference>
<dbReference type="FunFam" id="3.40.50.10140:FF:000007">
    <property type="entry name" value="Disease resistance protein (TIR-NBS-LRR class)"/>
    <property type="match status" value="1"/>
</dbReference>
<evidence type="ECO:0000256" key="2">
    <source>
        <dbReference type="ARBA" id="ARBA00022614"/>
    </source>
</evidence>
<dbReference type="AlphaFoldDB" id="A0A5J5AZ24"/>
<keyword evidence="6" id="KW-0520">NAD</keyword>
<dbReference type="Gene3D" id="3.40.50.10140">
    <property type="entry name" value="Toll/interleukin-1 receptor homology (TIR) domain"/>
    <property type="match status" value="1"/>
</dbReference>
<dbReference type="EC" id="3.2.2.6" evidence="1"/>
<dbReference type="SUPFAM" id="SSF52540">
    <property type="entry name" value="P-loop containing nucleoside triphosphate hydrolases"/>
    <property type="match status" value="1"/>
</dbReference>
<evidence type="ECO:0000256" key="5">
    <source>
        <dbReference type="ARBA" id="ARBA00022821"/>
    </source>
</evidence>
<reference evidence="9 10" key="1">
    <citation type="submission" date="2019-09" db="EMBL/GenBank/DDBJ databases">
        <title>A chromosome-level genome assembly of the Chinese tupelo Nyssa sinensis.</title>
        <authorList>
            <person name="Yang X."/>
            <person name="Kang M."/>
            <person name="Yang Y."/>
            <person name="Xiong H."/>
            <person name="Wang M."/>
            <person name="Zhang Z."/>
            <person name="Wang Z."/>
            <person name="Wu H."/>
            <person name="Ma T."/>
            <person name="Liu J."/>
            <person name="Xi Z."/>
        </authorList>
    </citation>
    <scope>NUCLEOTIDE SEQUENCE [LARGE SCALE GENOMIC DNA]</scope>
    <source>
        <strain evidence="9">J267</strain>
        <tissue evidence="9">Leaf</tissue>
    </source>
</reference>
<evidence type="ECO:0000313" key="10">
    <source>
        <dbReference type="Proteomes" id="UP000325577"/>
    </source>
</evidence>
<dbReference type="Gene3D" id="3.80.10.10">
    <property type="entry name" value="Ribonuclease Inhibitor"/>
    <property type="match status" value="3"/>
</dbReference>
<keyword evidence="5" id="KW-0611">Plant defense</keyword>
<gene>
    <name evidence="9" type="ORF">F0562_030697</name>
</gene>